<feature type="transmembrane region" description="Helical" evidence="6">
    <location>
        <begin position="211"/>
        <end position="230"/>
    </location>
</feature>
<evidence type="ECO:0000256" key="6">
    <source>
        <dbReference type="SAM" id="Phobius"/>
    </source>
</evidence>
<evidence type="ECO:0000256" key="2">
    <source>
        <dbReference type="ARBA" id="ARBA00007375"/>
    </source>
</evidence>
<dbReference type="AlphaFoldDB" id="A0A0A0JP19"/>
<protein>
    <recommendedName>
        <fullName evidence="9">YhhN family protein</fullName>
    </recommendedName>
</protein>
<dbReference type="InterPro" id="IPR012506">
    <property type="entry name" value="TMEM86B-like"/>
</dbReference>
<comment type="caution">
    <text evidence="7">The sequence shown here is derived from an EMBL/GenBank/DDBJ whole genome shotgun (WGS) entry which is preliminary data.</text>
</comment>
<comment type="subcellular location">
    <subcellularLocation>
        <location evidence="1">Membrane</location>
        <topology evidence="1">Multi-pass membrane protein</topology>
    </subcellularLocation>
</comment>
<accession>A0A0A0JP19</accession>
<feature type="transmembrane region" description="Helical" evidence="6">
    <location>
        <begin position="181"/>
        <end position="199"/>
    </location>
</feature>
<dbReference type="STRING" id="1385521.N803_01230"/>
<keyword evidence="3 6" id="KW-0812">Transmembrane</keyword>
<dbReference type="eggNOG" id="COG3714">
    <property type="taxonomic scope" value="Bacteria"/>
</dbReference>
<evidence type="ECO:0000256" key="5">
    <source>
        <dbReference type="ARBA" id="ARBA00023136"/>
    </source>
</evidence>
<dbReference type="RefSeq" id="WP_052111580.1">
    <property type="nucleotide sequence ID" value="NZ_AVPK01000001.1"/>
</dbReference>
<proteinExistence type="inferred from homology"/>
<dbReference type="PANTHER" id="PTHR31885:SF6">
    <property type="entry name" value="GH04784P"/>
    <property type="match status" value="1"/>
</dbReference>
<keyword evidence="8" id="KW-1185">Reference proteome</keyword>
<organism evidence="7 8">
    <name type="scientific">Knoellia subterranea KCTC 19937</name>
    <dbReference type="NCBI Taxonomy" id="1385521"/>
    <lineage>
        <taxon>Bacteria</taxon>
        <taxon>Bacillati</taxon>
        <taxon>Actinomycetota</taxon>
        <taxon>Actinomycetes</taxon>
        <taxon>Micrococcales</taxon>
        <taxon>Intrasporangiaceae</taxon>
        <taxon>Knoellia</taxon>
    </lineage>
</organism>
<reference evidence="7 8" key="1">
    <citation type="submission" date="2013-08" db="EMBL/GenBank/DDBJ databases">
        <title>The genome sequence of Knoellia subterranea.</title>
        <authorList>
            <person name="Zhu W."/>
            <person name="Wang G."/>
        </authorList>
    </citation>
    <scope>NUCLEOTIDE SEQUENCE [LARGE SCALE GENOMIC DNA]</scope>
    <source>
        <strain evidence="7 8">KCTC 19937</strain>
    </source>
</reference>
<evidence type="ECO:0000256" key="3">
    <source>
        <dbReference type="ARBA" id="ARBA00022692"/>
    </source>
</evidence>
<keyword evidence="4 6" id="KW-1133">Transmembrane helix</keyword>
<dbReference type="EMBL" id="AVPK01000001">
    <property type="protein sequence ID" value="KGN39160.1"/>
    <property type="molecule type" value="Genomic_DNA"/>
</dbReference>
<dbReference type="GO" id="GO:0016787">
    <property type="term" value="F:hydrolase activity"/>
    <property type="evidence" value="ECO:0007669"/>
    <property type="project" value="TreeGrafter"/>
</dbReference>
<dbReference type="GO" id="GO:0016020">
    <property type="term" value="C:membrane"/>
    <property type="evidence" value="ECO:0007669"/>
    <property type="project" value="UniProtKB-SubCell"/>
</dbReference>
<dbReference type="PANTHER" id="PTHR31885">
    <property type="entry name" value="GH04784P"/>
    <property type="match status" value="1"/>
</dbReference>
<evidence type="ECO:0000256" key="1">
    <source>
        <dbReference type="ARBA" id="ARBA00004141"/>
    </source>
</evidence>
<feature type="transmembrane region" description="Helical" evidence="6">
    <location>
        <begin position="20"/>
        <end position="42"/>
    </location>
</feature>
<dbReference type="Proteomes" id="UP000030011">
    <property type="component" value="Unassembled WGS sequence"/>
</dbReference>
<feature type="transmembrane region" description="Helical" evidence="6">
    <location>
        <begin position="102"/>
        <end position="123"/>
    </location>
</feature>
<gene>
    <name evidence="7" type="ORF">N803_01230</name>
</gene>
<keyword evidence="5 6" id="KW-0472">Membrane</keyword>
<feature type="transmembrane region" description="Helical" evidence="6">
    <location>
        <begin position="135"/>
        <end position="151"/>
    </location>
</feature>
<feature type="transmembrane region" description="Helical" evidence="6">
    <location>
        <begin position="157"/>
        <end position="174"/>
    </location>
</feature>
<evidence type="ECO:0000313" key="7">
    <source>
        <dbReference type="EMBL" id="KGN39160.1"/>
    </source>
</evidence>
<sequence length="247" mass="25919">MTSTAPSPRPATDPSLPAALGGAPIAVGALTAYTVVCLVHLGAQLRGADGTANLTQWLAVPCLLVALLGLTRLRSRLTRYAAAGLVWSWLGDSLPDFVPESVTFIVLMLAFLVAHMFFIVGFWPWRRESLLHSRIAWLYVAIAVVMVVACAAEAGPLTIGIAVYAGALALMALLARGVDMLAGLGGIAFLISDGLLAVGEFVPRIEVPQSGFWVMLTYLGALALMTLGVAQREARGSGARGRPNPAQ</sequence>
<evidence type="ECO:0000256" key="4">
    <source>
        <dbReference type="ARBA" id="ARBA00022989"/>
    </source>
</evidence>
<evidence type="ECO:0000313" key="8">
    <source>
        <dbReference type="Proteomes" id="UP000030011"/>
    </source>
</evidence>
<evidence type="ECO:0008006" key="9">
    <source>
        <dbReference type="Google" id="ProtNLM"/>
    </source>
</evidence>
<feature type="transmembrane region" description="Helical" evidence="6">
    <location>
        <begin position="54"/>
        <end position="71"/>
    </location>
</feature>
<name>A0A0A0JP19_9MICO</name>
<dbReference type="Pfam" id="PF07947">
    <property type="entry name" value="YhhN"/>
    <property type="match status" value="1"/>
</dbReference>
<comment type="similarity">
    <text evidence="2">Belongs to the TMEM86 family.</text>
</comment>